<dbReference type="Proteomes" id="UP001314170">
    <property type="component" value="Unassembled WGS sequence"/>
</dbReference>
<feature type="region of interest" description="Disordered" evidence="1">
    <location>
        <begin position="31"/>
        <end position="74"/>
    </location>
</feature>
<evidence type="ECO:0000256" key="1">
    <source>
        <dbReference type="SAM" id="MobiDB-lite"/>
    </source>
</evidence>
<comment type="caution">
    <text evidence="2">The sequence shown here is derived from an EMBL/GenBank/DDBJ whole genome shotgun (WGS) entry which is preliminary data.</text>
</comment>
<reference evidence="2 3" key="1">
    <citation type="submission" date="2024-01" db="EMBL/GenBank/DDBJ databases">
        <authorList>
            <person name="Waweru B."/>
        </authorList>
    </citation>
    <scope>NUCLEOTIDE SEQUENCE [LARGE SCALE GENOMIC DNA]</scope>
</reference>
<dbReference type="EMBL" id="CAWUPB010001160">
    <property type="protein sequence ID" value="CAK7342011.1"/>
    <property type="molecule type" value="Genomic_DNA"/>
</dbReference>
<protein>
    <submittedName>
        <fullName evidence="2">Uncharacterized protein</fullName>
    </submittedName>
</protein>
<proteinExistence type="predicted"/>
<keyword evidence="3" id="KW-1185">Reference proteome</keyword>
<dbReference type="AlphaFoldDB" id="A0AAV1RZL0"/>
<gene>
    <name evidence="2" type="ORF">DCAF_LOCUS16574</name>
</gene>
<accession>A0AAV1RZL0</accession>
<organism evidence="2 3">
    <name type="scientific">Dovyalis caffra</name>
    <dbReference type="NCBI Taxonomy" id="77055"/>
    <lineage>
        <taxon>Eukaryota</taxon>
        <taxon>Viridiplantae</taxon>
        <taxon>Streptophyta</taxon>
        <taxon>Embryophyta</taxon>
        <taxon>Tracheophyta</taxon>
        <taxon>Spermatophyta</taxon>
        <taxon>Magnoliopsida</taxon>
        <taxon>eudicotyledons</taxon>
        <taxon>Gunneridae</taxon>
        <taxon>Pentapetalae</taxon>
        <taxon>rosids</taxon>
        <taxon>fabids</taxon>
        <taxon>Malpighiales</taxon>
        <taxon>Salicaceae</taxon>
        <taxon>Flacourtieae</taxon>
        <taxon>Dovyalis</taxon>
    </lineage>
</organism>
<evidence type="ECO:0000313" key="3">
    <source>
        <dbReference type="Proteomes" id="UP001314170"/>
    </source>
</evidence>
<evidence type="ECO:0000313" key="2">
    <source>
        <dbReference type="EMBL" id="CAK7342011.1"/>
    </source>
</evidence>
<name>A0AAV1RZL0_9ROSI</name>
<feature type="compositionally biased region" description="Basic and acidic residues" evidence="1">
    <location>
        <begin position="34"/>
        <end position="44"/>
    </location>
</feature>
<sequence length="74" mass="8258">MSNRPHFKRKAASSLQIPRAVDWIKGPKKFQNGKRVERESKEESDTALTHPLIGGVVAGPSGSRDPKYGWTQNK</sequence>